<feature type="transmembrane region" description="Helical" evidence="7">
    <location>
        <begin position="445"/>
        <end position="464"/>
    </location>
</feature>
<feature type="transmembrane region" description="Helical" evidence="7">
    <location>
        <begin position="324"/>
        <end position="345"/>
    </location>
</feature>
<evidence type="ECO:0000256" key="2">
    <source>
        <dbReference type="ARBA" id="ARBA00010792"/>
    </source>
</evidence>
<evidence type="ECO:0000256" key="7">
    <source>
        <dbReference type="SAM" id="Phobius"/>
    </source>
</evidence>
<comment type="subcellular location">
    <subcellularLocation>
        <location evidence="1">Cell membrane</location>
        <topology evidence="1">Multi-pass membrane protein</topology>
    </subcellularLocation>
</comment>
<sequence>MTELLQQILAWVSLHPGWSYSVIFLVAMAESLAIVGLIVPGVVIMFGIGALIASGAIAFWPAMGWAVVGAVAGDGLSFWLGRHYQERLSAIWPFSRYPESIHQGKRFFEKYGGKSVALGRFFGPIRAVIPLVAGMMGMTPLRFLFANVLSALAWAPLYLLPGMVFGASMELASEVAMRLVILLLLLLLILWLAYHITRGLFRRLHPHTSQWVQWLLNWGKAHPIMGEIANALADPNHPETRGLSILATLLLITSGLFILLLGLVPNGTHQGIDMTVLQALQSLRSPWADQLMVYFTRLADIGVIYPLTAGVLLLLLATGQRRTAGYWFAAGLFCLIASPLLKFGLQIARPEIVHHSTYSFSFPSGHTLWATVLYGFLSVLIARPLSDRWRWLPYTLAGLVIMAVALSRLYLGVHWLSDVAGSITLGLAWVSLLGLAYHRHAAQAANWRSLSLASIIILSIAFSVESSLHHQDKMAEYEPIHTVMPLAASAWWQGDTKEVPTYRGDLRDREDHPLNLQFAGSIHWLEAQLMNSGWQRKAAFFWTDGLRLLSPSQSLQELPILPQVHEGRYEALLLVKHLADDRRLVLRLWESGFQLDSKRPLWIGNVSEQQQQRLLGTLTFAETGPAFGQALGLLGEDLKQLDSNQWQKSGSLIQIREQP</sequence>
<keyword evidence="3" id="KW-1003">Cell membrane</keyword>
<evidence type="ECO:0000259" key="8">
    <source>
        <dbReference type="SMART" id="SM00014"/>
    </source>
</evidence>
<feature type="transmembrane region" description="Helical" evidence="7">
    <location>
        <begin position="294"/>
        <end position="317"/>
    </location>
</feature>
<dbReference type="EMBL" id="VMNH01000016">
    <property type="protein sequence ID" value="TVO72488.1"/>
    <property type="molecule type" value="Genomic_DNA"/>
</dbReference>
<feature type="transmembrane region" description="Helical" evidence="7">
    <location>
        <begin position="243"/>
        <end position="264"/>
    </location>
</feature>
<reference evidence="9 10" key="1">
    <citation type="submission" date="2019-07" db="EMBL/GenBank/DDBJ databases">
        <title>The pathways for chlorine oxyanion respiration interact through the shared metabolite chlorate.</title>
        <authorList>
            <person name="Barnum T.P."/>
            <person name="Cheng Y."/>
            <person name="Hill K.A."/>
            <person name="Lucas L.N."/>
            <person name="Carlson H.K."/>
            <person name="Coates J.D."/>
        </authorList>
    </citation>
    <scope>NUCLEOTIDE SEQUENCE [LARGE SCALE GENOMIC DNA]</scope>
    <source>
        <strain evidence="9 10">BK-1</strain>
    </source>
</reference>
<organism evidence="9 10">
    <name type="scientific">Sedimenticola selenatireducens</name>
    <dbReference type="NCBI Taxonomy" id="191960"/>
    <lineage>
        <taxon>Bacteria</taxon>
        <taxon>Pseudomonadati</taxon>
        <taxon>Pseudomonadota</taxon>
        <taxon>Gammaproteobacteria</taxon>
        <taxon>Chromatiales</taxon>
        <taxon>Sedimenticolaceae</taxon>
        <taxon>Sedimenticola</taxon>
    </lineage>
</organism>
<dbReference type="PANTHER" id="PTHR30353:SF15">
    <property type="entry name" value="INNER MEMBRANE PROTEIN YABI"/>
    <property type="match status" value="1"/>
</dbReference>
<feature type="transmembrane region" description="Helical" evidence="7">
    <location>
        <begin position="59"/>
        <end position="80"/>
    </location>
</feature>
<evidence type="ECO:0000256" key="1">
    <source>
        <dbReference type="ARBA" id="ARBA00004651"/>
    </source>
</evidence>
<dbReference type="Pfam" id="PF01569">
    <property type="entry name" value="PAP2"/>
    <property type="match status" value="1"/>
</dbReference>
<evidence type="ECO:0000256" key="3">
    <source>
        <dbReference type="ARBA" id="ARBA00022475"/>
    </source>
</evidence>
<dbReference type="GO" id="GO:0005886">
    <property type="term" value="C:plasma membrane"/>
    <property type="evidence" value="ECO:0007669"/>
    <property type="project" value="UniProtKB-SubCell"/>
</dbReference>
<gene>
    <name evidence="9" type="ORF">FHP88_12910</name>
</gene>
<name>A0A558DV25_9GAMM</name>
<proteinExistence type="inferred from homology"/>
<feature type="transmembrane region" description="Helical" evidence="7">
    <location>
        <begin position="365"/>
        <end position="382"/>
    </location>
</feature>
<keyword evidence="5 7" id="KW-1133">Transmembrane helix</keyword>
<dbReference type="RefSeq" id="WP_144359492.1">
    <property type="nucleotide sequence ID" value="NZ_VMNH01000016.1"/>
</dbReference>
<keyword evidence="6 7" id="KW-0472">Membrane</keyword>
<feature type="transmembrane region" description="Helical" evidence="7">
    <location>
        <begin position="144"/>
        <end position="169"/>
    </location>
</feature>
<dbReference type="InterPro" id="IPR025902">
    <property type="entry name" value="LssY-like-C_dom"/>
</dbReference>
<dbReference type="Pfam" id="PF14067">
    <property type="entry name" value="LssY_C"/>
    <property type="match status" value="1"/>
</dbReference>
<keyword evidence="10" id="KW-1185">Reference proteome</keyword>
<feature type="transmembrane region" description="Helical" evidence="7">
    <location>
        <begin position="394"/>
        <end position="413"/>
    </location>
</feature>
<evidence type="ECO:0000256" key="6">
    <source>
        <dbReference type="ARBA" id="ARBA00023136"/>
    </source>
</evidence>
<dbReference type="SUPFAM" id="SSF48317">
    <property type="entry name" value="Acid phosphatase/Vanadium-dependent haloperoxidase"/>
    <property type="match status" value="1"/>
</dbReference>
<dbReference type="Pfam" id="PF09335">
    <property type="entry name" value="VTT_dom"/>
    <property type="match status" value="1"/>
</dbReference>
<evidence type="ECO:0000313" key="9">
    <source>
        <dbReference type="EMBL" id="TVO72488.1"/>
    </source>
</evidence>
<dbReference type="Proteomes" id="UP000316649">
    <property type="component" value="Unassembled WGS sequence"/>
</dbReference>
<feature type="domain" description="Phosphatidic acid phosphatase type 2/haloperoxidase" evidence="8">
    <location>
        <begin position="323"/>
        <end position="434"/>
    </location>
</feature>
<dbReference type="InterPro" id="IPR032818">
    <property type="entry name" value="DedA-like"/>
</dbReference>
<dbReference type="InterPro" id="IPR032816">
    <property type="entry name" value="VTT_dom"/>
</dbReference>
<comment type="similarity">
    <text evidence="2">Belongs to the DedA family.</text>
</comment>
<protein>
    <submittedName>
        <fullName evidence="9">Phosphatase PAP2 family protein</fullName>
    </submittedName>
</protein>
<dbReference type="Gene3D" id="1.20.144.10">
    <property type="entry name" value="Phosphatidic acid phosphatase type 2/haloperoxidase"/>
    <property type="match status" value="1"/>
</dbReference>
<keyword evidence="4 7" id="KW-0812">Transmembrane</keyword>
<dbReference type="SMART" id="SM00014">
    <property type="entry name" value="acidPPc"/>
    <property type="match status" value="1"/>
</dbReference>
<evidence type="ECO:0000313" key="10">
    <source>
        <dbReference type="Proteomes" id="UP000316649"/>
    </source>
</evidence>
<accession>A0A558DV25</accession>
<dbReference type="PANTHER" id="PTHR30353">
    <property type="entry name" value="INNER MEMBRANE PROTEIN DEDA-RELATED"/>
    <property type="match status" value="1"/>
</dbReference>
<dbReference type="CDD" id="cd03392">
    <property type="entry name" value="PAP2_like_2"/>
    <property type="match status" value="1"/>
</dbReference>
<evidence type="ECO:0000256" key="5">
    <source>
        <dbReference type="ARBA" id="ARBA00022989"/>
    </source>
</evidence>
<feature type="transmembrane region" description="Helical" evidence="7">
    <location>
        <begin position="175"/>
        <end position="194"/>
    </location>
</feature>
<dbReference type="InterPro" id="IPR000326">
    <property type="entry name" value="PAP2/HPO"/>
</dbReference>
<dbReference type="OrthoDB" id="9780918at2"/>
<feature type="transmembrane region" description="Helical" evidence="7">
    <location>
        <begin position="20"/>
        <end position="53"/>
    </location>
</feature>
<dbReference type="AlphaFoldDB" id="A0A558DV25"/>
<dbReference type="InterPro" id="IPR036938">
    <property type="entry name" value="PAP2/HPO_sf"/>
</dbReference>
<feature type="transmembrane region" description="Helical" evidence="7">
    <location>
        <begin position="419"/>
        <end position="438"/>
    </location>
</feature>
<comment type="caution">
    <text evidence="9">The sequence shown here is derived from an EMBL/GenBank/DDBJ whole genome shotgun (WGS) entry which is preliminary data.</text>
</comment>
<evidence type="ECO:0000256" key="4">
    <source>
        <dbReference type="ARBA" id="ARBA00022692"/>
    </source>
</evidence>